<dbReference type="AlphaFoldDB" id="A0AAF0H2F8"/>
<organism evidence="1 2">
    <name type="scientific">Agrobacterium tumefaciens</name>
    <dbReference type="NCBI Taxonomy" id="358"/>
    <lineage>
        <taxon>Bacteria</taxon>
        <taxon>Pseudomonadati</taxon>
        <taxon>Pseudomonadota</taxon>
        <taxon>Alphaproteobacteria</taxon>
        <taxon>Hyphomicrobiales</taxon>
        <taxon>Rhizobiaceae</taxon>
        <taxon>Rhizobium/Agrobacterium group</taxon>
        <taxon>Agrobacterium</taxon>
        <taxon>Agrobacterium tumefaciens complex</taxon>
    </lineage>
</organism>
<dbReference type="EMBL" id="CP122963">
    <property type="protein sequence ID" value="WGM61155.1"/>
    <property type="molecule type" value="Genomic_DNA"/>
</dbReference>
<dbReference type="RefSeq" id="WP_080794252.1">
    <property type="nucleotide sequence ID" value="NZ_CP122963.1"/>
</dbReference>
<protein>
    <submittedName>
        <fullName evidence="1">Uncharacterized protein</fullName>
    </submittedName>
</protein>
<proteinExistence type="predicted"/>
<reference evidence="1" key="1">
    <citation type="submission" date="2019-04" db="EMBL/GenBank/DDBJ databases">
        <authorList>
            <person name="Chiang H.-Y."/>
            <person name="Huang Y.-Y."/>
            <person name="Chou L."/>
            <person name="Lai E.-M."/>
            <person name="Kuo C.-H."/>
        </authorList>
    </citation>
    <scope>NUCLEOTIDE SEQUENCE</scope>
    <source>
        <strain evidence="1">CFBP5506</strain>
    </source>
</reference>
<evidence type="ECO:0000313" key="2">
    <source>
        <dbReference type="Proteomes" id="UP000305410"/>
    </source>
</evidence>
<gene>
    <name evidence="1" type="ORF">CFBP5506_15895</name>
</gene>
<reference evidence="1" key="2">
    <citation type="submission" date="2023-04" db="EMBL/GenBank/DDBJ databases">
        <title>Complete genome sequence of Agrobacterium salinitolerans CFBP5506.</title>
        <authorList>
            <person name="Yen H.-C."/>
            <person name="Yan X.-H."/>
            <person name="Lai E.-M."/>
            <person name="Kuo C.-H."/>
        </authorList>
    </citation>
    <scope>NUCLEOTIDE SEQUENCE</scope>
    <source>
        <strain evidence="1">CFBP5506</strain>
    </source>
</reference>
<sequence length="69" mass="8033">MLKRFREKWRSWEDAVLGIDDPQGDYLIALEKRLARLETEVAGLNVQRRDEVAREEISENKEGSSSQIT</sequence>
<name>A0AAF0H2F8_AGRTU</name>
<evidence type="ECO:0000313" key="1">
    <source>
        <dbReference type="EMBL" id="WGM61155.1"/>
    </source>
</evidence>
<dbReference type="Proteomes" id="UP000305410">
    <property type="component" value="Chromosome Linear"/>
</dbReference>
<accession>A0AAF0H2F8</accession>